<evidence type="ECO:0000256" key="14">
    <source>
        <dbReference type="ARBA" id="ARBA00061589"/>
    </source>
</evidence>
<comment type="cofactor">
    <cofactor evidence="1">
        <name>FMN</name>
        <dbReference type="ChEBI" id="CHEBI:58210"/>
    </cofactor>
</comment>
<evidence type="ECO:0000256" key="12">
    <source>
        <dbReference type="ARBA" id="ARBA00052399"/>
    </source>
</evidence>
<organism evidence="18 19">
    <name type="scientific">Aureobasidium pullulans</name>
    <name type="common">Black yeast</name>
    <name type="synonym">Pullularia pullulans</name>
    <dbReference type="NCBI Taxonomy" id="5580"/>
    <lineage>
        <taxon>Eukaryota</taxon>
        <taxon>Fungi</taxon>
        <taxon>Dikarya</taxon>
        <taxon>Ascomycota</taxon>
        <taxon>Pezizomycotina</taxon>
        <taxon>Dothideomycetes</taxon>
        <taxon>Dothideomycetidae</taxon>
        <taxon>Dothideales</taxon>
        <taxon>Saccotheciaceae</taxon>
        <taxon>Aureobasidium</taxon>
    </lineage>
</organism>
<dbReference type="InterPro" id="IPR013785">
    <property type="entry name" value="Aldolase_TIM"/>
</dbReference>
<comment type="similarity">
    <text evidence="13">In the C-terminal section; belongs to the FMN-dependent alpha-hydroxy acid dehydrogenase family.</text>
</comment>
<dbReference type="CDD" id="cd02922">
    <property type="entry name" value="FCB2_FMN"/>
    <property type="match status" value="1"/>
</dbReference>
<dbReference type="AlphaFoldDB" id="A0A4S9AHI9"/>
<comment type="subunit">
    <text evidence="4">Homotetramer.</text>
</comment>
<comment type="caution">
    <text evidence="18">The sequence shown here is derived from an EMBL/GenBank/DDBJ whole genome shotgun (WGS) entry which is preliminary data.</text>
</comment>
<keyword evidence="6" id="KW-0285">Flavoprotein</keyword>
<evidence type="ECO:0000256" key="4">
    <source>
        <dbReference type="ARBA" id="ARBA00011881"/>
    </source>
</evidence>
<name>A0A4S9AHI9_AURPU</name>
<dbReference type="PANTHER" id="PTHR10578">
    <property type="entry name" value="S -2-HYDROXY-ACID OXIDASE-RELATED"/>
    <property type="match status" value="1"/>
</dbReference>
<proteinExistence type="inferred from homology"/>
<comment type="catalytic activity">
    <reaction evidence="12">
        <text>(S)-lactate + 2 Fe(III)-[cytochrome c] = 2 Fe(II)-[cytochrome c] + pyruvate + 2 H(+)</text>
        <dbReference type="Rhea" id="RHEA:19909"/>
        <dbReference type="Rhea" id="RHEA-COMP:10350"/>
        <dbReference type="Rhea" id="RHEA-COMP:14399"/>
        <dbReference type="ChEBI" id="CHEBI:15361"/>
        <dbReference type="ChEBI" id="CHEBI:15378"/>
        <dbReference type="ChEBI" id="CHEBI:16651"/>
        <dbReference type="ChEBI" id="CHEBI:29033"/>
        <dbReference type="ChEBI" id="CHEBI:29034"/>
        <dbReference type="EC" id="1.1.2.3"/>
    </reaction>
    <physiologicalReaction direction="left-to-right" evidence="12">
        <dbReference type="Rhea" id="RHEA:19910"/>
    </physiologicalReaction>
</comment>
<dbReference type="InterPro" id="IPR037458">
    <property type="entry name" value="L-MDH/L-LDH_FMN-bd"/>
</dbReference>
<feature type="domain" description="FMN hydroxy acid dehydrogenase" evidence="17">
    <location>
        <begin position="60"/>
        <end position="420"/>
    </location>
</feature>
<evidence type="ECO:0000256" key="3">
    <source>
        <dbReference type="ARBA" id="ARBA00004569"/>
    </source>
</evidence>
<evidence type="ECO:0000313" key="18">
    <source>
        <dbReference type="EMBL" id="THW79004.1"/>
    </source>
</evidence>
<evidence type="ECO:0000313" key="19">
    <source>
        <dbReference type="Proteomes" id="UP000308802"/>
    </source>
</evidence>
<dbReference type="GO" id="GO:0046872">
    <property type="term" value="F:metal ion binding"/>
    <property type="evidence" value="ECO:0007669"/>
    <property type="project" value="UniProtKB-KW"/>
</dbReference>
<dbReference type="FunFam" id="3.20.20.70:FF:000062">
    <property type="entry name" value="Cytochrome b2, mitochondrial, putative"/>
    <property type="match status" value="1"/>
</dbReference>
<keyword evidence="5" id="KW-0349">Heme</keyword>
<comment type="cofactor">
    <cofactor evidence="2">
        <name>heme b</name>
        <dbReference type="ChEBI" id="CHEBI:60344"/>
    </cofactor>
</comment>
<keyword evidence="10" id="KW-0408">Iron</keyword>
<evidence type="ECO:0000256" key="9">
    <source>
        <dbReference type="ARBA" id="ARBA00023002"/>
    </source>
</evidence>
<accession>A0A4S9AHI9</accession>
<comment type="similarity">
    <text evidence="14">In the N-terminal section; belongs to the cytochrome b5 family.</text>
</comment>
<dbReference type="GO" id="GO:0005758">
    <property type="term" value="C:mitochondrial intermembrane space"/>
    <property type="evidence" value="ECO:0007669"/>
    <property type="project" value="UniProtKB-SubCell"/>
</dbReference>
<dbReference type="InterPro" id="IPR000262">
    <property type="entry name" value="FMN-dep_DH"/>
</dbReference>
<dbReference type="Proteomes" id="UP000308802">
    <property type="component" value="Unassembled WGS sequence"/>
</dbReference>
<dbReference type="GO" id="GO:0004460">
    <property type="term" value="F:L-lactate dehydrogenase (cytochrome) activity"/>
    <property type="evidence" value="ECO:0007669"/>
    <property type="project" value="UniProtKB-EC"/>
</dbReference>
<evidence type="ECO:0000256" key="13">
    <source>
        <dbReference type="ARBA" id="ARBA00061137"/>
    </source>
</evidence>
<evidence type="ECO:0000256" key="5">
    <source>
        <dbReference type="ARBA" id="ARBA00022617"/>
    </source>
</evidence>
<evidence type="ECO:0000256" key="15">
    <source>
        <dbReference type="ARBA" id="ARBA00066458"/>
    </source>
</evidence>
<reference evidence="18 19" key="1">
    <citation type="submission" date="2018-10" db="EMBL/GenBank/DDBJ databases">
        <title>Fifty Aureobasidium pullulans genomes reveal a recombining polyextremotolerant generalist.</title>
        <authorList>
            <person name="Gostincar C."/>
            <person name="Turk M."/>
            <person name="Zajc J."/>
            <person name="Gunde-Cimerman N."/>
        </authorList>
    </citation>
    <scope>NUCLEOTIDE SEQUENCE [LARGE SCALE GENOMIC DNA]</scope>
    <source>
        <strain evidence="18 19">EXF-10659</strain>
    </source>
</reference>
<dbReference type="PROSITE" id="PS51349">
    <property type="entry name" value="FMN_HYDROXY_ACID_DH_2"/>
    <property type="match status" value="1"/>
</dbReference>
<dbReference type="InterPro" id="IPR037396">
    <property type="entry name" value="FMN_HAD"/>
</dbReference>
<evidence type="ECO:0000256" key="6">
    <source>
        <dbReference type="ARBA" id="ARBA00022630"/>
    </source>
</evidence>
<evidence type="ECO:0000256" key="10">
    <source>
        <dbReference type="ARBA" id="ARBA00023004"/>
    </source>
</evidence>
<dbReference type="EC" id="1.1.2.3" evidence="15"/>
<comment type="subcellular location">
    <subcellularLocation>
        <location evidence="3">Mitochondrion intermembrane space</location>
    </subcellularLocation>
</comment>
<keyword evidence="11" id="KW-0496">Mitochondrion</keyword>
<evidence type="ECO:0000256" key="7">
    <source>
        <dbReference type="ARBA" id="ARBA00022643"/>
    </source>
</evidence>
<keyword evidence="9" id="KW-0560">Oxidoreductase</keyword>
<dbReference type="PANTHER" id="PTHR10578:SF104">
    <property type="entry name" value="CYTOCHROME B2, MITOCHONDRIAL-RELATED"/>
    <property type="match status" value="1"/>
</dbReference>
<dbReference type="SUPFAM" id="SSF51395">
    <property type="entry name" value="FMN-linked oxidoreductases"/>
    <property type="match status" value="1"/>
</dbReference>
<evidence type="ECO:0000256" key="1">
    <source>
        <dbReference type="ARBA" id="ARBA00001917"/>
    </source>
</evidence>
<evidence type="ECO:0000259" key="17">
    <source>
        <dbReference type="PROSITE" id="PS51349"/>
    </source>
</evidence>
<keyword evidence="8" id="KW-0479">Metal-binding</keyword>
<dbReference type="EMBL" id="QZAO01000023">
    <property type="protein sequence ID" value="THW79004.1"/>
    <property type="molecule type" value="Genomic_DNA"/>
</dbReference>
<evidence type="ECO:0000256" key="16">
    <source>
        <dbReference type="ARBA" id="ARBA00068515"/>
    </source>
</evidence>
<gene>
    <name evidence="18" type="ORF">D6D19_01513</name>
</gene>
<sequence length="446" mass="49089">MEGLLACLSSAFVSLFKITSFFVIVEYYIHHTNATVQGGVDRGDTYEKTVPSSLKPYEKPPLSSLINCDDFEEVARNTLAKKTWAFYSSAATDCYTYERNRSFFSRIWFRPRILRDVRKIDTQTTILGHKVGVPFMVHPAALVKLVHPDGEKGIARGLSKENVPYCVSSNASYPIDEVVSSVPKGQPFFFQLYVNKDRKQSEALLKKVRQAGCTAVFVTVDAPVPGKREADERVSADASTNAPMTGAQAVNDKKGGGLGRIMGSYIDSSLSWDDLQWLRKSWDGKIVLKGIQSAEDAKMAAEAGVDGIVLSNHGGRSLDTSPPSVMMLLECQRRCPEIFDRLEVYVDGGIRRGTDILKCLCLGAKAVGLGRPFLYSVNYGAEGVDHMVDILKDELETSMKLVGINDLSEVHPGLINSLDVDHLVPTTADHPYAKWSPSRGKLSARL</sequence>
<keyword evidence="7" id="KW-0288">FMN</keyword>
<evidence type="ECO:0000256" key="2">
    <source>
        <dbReference type="ARBA" id="ARBA00001970"/>
    </source>
</evidence>
<dbReference type="Gene3D" id="3.20.20.70">
    <property type="entry name" value="Aldolase class I"/>
    <property type="match status" value="1"/>
</dbReference>
<evidence type="ECO:0000256" key="11">
    <source>
        <dbReference type="ARBA" id="ARBA00023128"/>
    </source>
</evidence>
<dbReference type="Pfam" id="PF01070">
    <property type="entry name" value="FMN_dh"/>
    <property type="match status" value="1"/>
</dbReference>
<protein>
    <recommendedName>
        <fullName evidence="16">L-lactate dehydrogenase (cytochrome)</fullName>
        <ecNumber evidence="15">1.1.2.3</ecNumber>
    </recommendedName>
</protein>
<evidence type="ECO:0000256" key="8">
    <source>
        <dbReference type="ARBA" id="ARBA00022723"/>
    </source>
</evidence>